<proteinExistence type="predicted"/>
<reference evidence="1 2" key="1">
    <citation type="journal article" date="2015" name="Stand. Genomic Sci.">
        <title>Genomic Encyclopedia of Bacterial and Archaeal Type Strains, Phase III: the genomes of soil and plant-associated and newly described type strains.</title>
        <authorList>
            <person name="Whitman W.B."/>
            <person name="Woyke T."/>
            <person name="Klenk H.P."/>
            <person name="Zhou Y."/>
            <person name="Lilburn T.G."/>
            <person name="Beck B.J."/>
            <person name="De Vos P."/>
            <person name="Vandamme P."/>
            <person name="Eisen J.A."/>
            <person name="Garrity G."/>
            <person name="Hugenholtz P."/>
            <person name="Kyrpides N.C."/>
        </authorList>
    </citation>
    <scope>NUCLEOTIDE SEQUENCE [LARGE SCALE GENOMIC DNA]</scope>
    <source>
        <strain evidence="1 2">CGMCC 1.10947</strain>
    </source>
</reference>
<accession>A0A562K8G5</accession>
<protein>
    <submittedName>
        <fullName evidence="1">Uncharacterized protein</fullName>
    </submittedName>
</protein>
<comment type="caution">
    <text evidence="1">The sequence shown here is derived from an EMBL/GenBank/DDBJ whole genome shotgun (WGS) entry which is preliminary data.</text>
</comment>
<organism evidence="1 2">
    <name type="scientific">Bradyrhizobium daqingense</name>
    <dbReference type="NCBI Taxonomy" id="993502"/>
    <lineage>
        <taxon>Bacteria</taxon>
        <taxon>Pseudomonadati</taxon>
        <taxon>Pseudomonadota</taxon>
        <taxon>Alphaproteobacteria</taxon>
        <taxon>Hyphomicrobiales</taxon>
        <taxon>Nitrobacteraceae</taxon>
        <taxon>Bradyrhizobium</taxon>
    </lineage>
</organism>
<name>A0A562K8G5_9BRAD</name>
<evidence type="ECO:0000313" key="2">
    <source>
        <dbReference type="Proteomes" id="UP000317176"/>
    </source>
</evidence>
<gene>
    <name evidence="1" type="ORF">IQ17_07414</name>
</gene>
<dbReference type="Proteomes" id="UP000317176">
    <property type="component" value="Unassembled WGS sequence"/>
</dbReference>
<keyword evidence="2" id="KW-1185">Reference proteome</keyword>
<evidence type="ECO:0000313" key="1">
    <source>
        <dbReference type="EMBL" id="TWH91534.1"/>
    </source>
</evidence>
<sequence length="267" mass="29951">MRLLRVPFPLPAHQTGRAVFPHPAFRQVSSQGARRRHFAHAVQHKYARVPIDLIREPSDATSWRLMSSAQKGEHAVKDVSINGLMSRSKRAIAEVSGPAAQKAVQSCLYFGPSALVARRQQFADLPLDPQHAFLRRSRAKIPPPPIAEVAGSERVPKEVKAFQSGILHRGFSLVECQPKLGHHRFRPRQCVFRVAAAENDEVVGIGDNLAMECFTPTAETPMLQEPVHVDDGEQRTDGSLNAKDNFRFERVIVGWRDRAVVDLRRKR</sequence>
<dbReference type="EMBL" id="VLKL01000067">
    <property type="protein sequence ID" value="TWH91534.1"/>
    <property type="molecule type" value="Genomic_DNA"/>
</dbReference>
<dbReference type="AlphaFoldDB" id="A0A562K8G5"/>